<dbReference type="GO" id="GO:0004622">
    <property type="term" value="F:phosphatidylcholine lysophospholipase activity"/>
    <property type="evidence" value="ECO:0007669"/>
    <property type="project" value="TreeGrafter"/>
</dbReference>
<reference evidence="3" key="1">
    <citation type="submission" date="2016-09" db="EMBL/GenBank/DDBJ databases">
        <authorList>
            <person name="Koehorst J."/>
        </authorList>
    </citation>
    <scope>NUCLEOTIDE SEQUENCE [LARGE SCALE GENOMIC DNA]</scope>
</reference>
<dbReference type="EMBL" id="LT629973">
    <property type="protein sequence ID" value="SEH95868.1"/>
    <property type="molecule type" value="Genomic_DNA"/>
</dbReference>
<dbReference type="PANTHER" id="PTHR30383:SF5">
    <property type="entry name" value="SGNH HYDROLASE-TYPE ESTERASE DOMAIN-CONTAINING PROTEIN"/>
    <property type="match status" value="1"/>
</dbReference>
<dbReference type="Gene3D" id="3.40.50.1110">
    <property type="entry name" value="SGNH hydrolase"/>
    <property type="match status" value="1"/>
</dbReference>
<keyword evidence="2" id="KW-0378">Hydrolase</keyword>
<feature type="domain" description="SGNH hydrolase-type esterase" evidence="1">
    <location>
        <begin position="41"/>
        <end position="229"/>
    </location>
</feature>
<accession>A0A1H6M3V6</accession>
<dbReference type="PANTHER" id="PTHR30383">
    <property type="entry name" value="THIOESTERASE 1/PROTEASE 1/LYSOPHOSPHOLIPASE L1"/>
    <property type="match status" value="1"/>
</dbReference>
<dbReference type="InterPro" id="IPR051532">
    <property type="entry name" value="Ester_Hydrolysis_Enzymes"/>
</dbReference>
<evidence type="ECO:0000313" key="2">
    <source>
        <dbReference type="EMBL" id="SEH95868.1"/>
    </source>
</evidence>
<evidence type="ECO:0000313" key="3">
    <source>
        <dbReference type="Proteomes" id="UP000176204"/>
    </source>
</evidence>
<dbReference type="STRING" id="1679444.PYTT_2083"/>
<organism evidence="2 3">
    <name type="scientific">Akkermansia glycaniphila</name>
    <dbReference type="NCBI Taxonomy" id="1679444"/>
    <lineage>
        <taxon>Bacteria</taxon>
        <taxon>Pseudomonadati</taxon>
        <taxon>Verrucomicrobiota</taxon>
        <taxon>Verrucomicrobiia</taxon>
        <taxon>Verrucomicrobiales</taxon>
        <taxon>Akkermansiaceae</taxon>
        <taxon>Akkermansia</taxon>
    </lineage>
</organism>
<evidence type="ECO:0000259" key="1">
    <source>
        <dbReference type="Pfam" id="PF13472"/>
    </source>
</evidence>
<protein>
    <submittedName>
        <fullName evidence="2">Sgnh hydrolase-type esterase domain</fullName>
    </submittedName>
</protein>
<keyword evidence="3" id="KW-1185">Reference proteome</keyword>
<dbReference type="Proteomes" id="UP000176204">
    <property type="component" value="Chromosome I"/>
</dbReference>
<proteinExistence type="predicted"/>
<dbReference type="SUPFAM" id="SSF52266">
    <property type="entry name" value="SGNH hydrolase"/>
    <property type="match status" value="1"/>
</dbReference>
<dbReference type="Pfam" id="PF13472">
    <property type="entry name" value="Lipase_GDSL_2"/>
    <property type="match status" value="1"/>
</dbReference>
<dbReference type="AlphaFoldDB" id="A0A1H6M3V6"/>
<name>A0A1H6M3V6_9BACT</name>
<gene>
    <name evidence="2" type="ORF">PYTT_2083</name>
</gene>
<sequence length="249" mass="27295">MAMMSCLCLFRMDAVAADPGTDGGGAVIQGVPAADVQLVMLGDSITDNLRKSEPPLRDFQPIWKKYYAPYHAVNFGVSGCKTVDVIRRIQGGLLDQLQPKVVMLLIGTNDTGTGRSVEQTVEGISDIVKLVHAKLPTARILVLGILPNDIRDWHVIGAKDPAAKWAADRLVNQRVEALLRDVPYATFLNMEKSFLNADNTVNEQLFYDPWEVNFLGRKCGPLHPNTQGALRMAEAVEPVLKRLSGSSDQ</sequence>
<dbReference type="InterPro" id="IPR013830">
    <property type="entry name" value="SGNH_hydro"/>
</dbReference>
<dbReference type="KEGG" id="agl:PYTT_2083"/>
<dbReference type="InterPro" id="IPR036514">
    <property type="entry name" value="SGNH_hydro_sf"/>
</dbReference>